<dbReference type="EMBL" id="AZBU02000005">
    <property type="protein sequence ID" value="TKR76094.1"/>
    <property type="molecule type" value="Genomic_DNA"/>
</dbReference>
<dbReference type="PANTHER" id="PTHR23017">
    <property type="entry name" value="SERPENTINE RECEPTOR, CLASS X"/>
    <property type="match status" value="1"/>
</dbReference>
<feature type="transmembrane region" description="Helical" evidence="1">
    <location>
        <begin position="255"/>
        <end position="277"/>
    </location>
</feature>
<evidence type="ECO:0000256" key="1">
    <source>
        <dbReference type="SAM" id="Phobius"/>
    </source>
</evidence>
<feature type="transmembrane region" description="Helical" evidence="1">
    <location>
        <begin position="46"/>
        <end position="75"/>
    </location>
</feature>
<dbReference type="AlphaFoldDB" id="A0A4U5N1K3"/>
<name>A0A4U5N1K3_STECR</name>
<evidence type="ECO:0000313" key="3">
    <source>
        <dbReference type="EMBL" id="TKR76094.1"/>
    </source>
</evidence>
<sequence length="304" mass="34717">MAVEQELFDKDQYIKAAFVIFFVGTIGMAINIVVLHQVIKQRIFSYAFGAGCVTHTLANLGITATFTLVIVPFTLVDPSYHTNLYAGRSAHLNVFFYFLAEAAHFFLAVNRFTIMYFPIRYSKIFTKFNCNLMIIVIVVFAFLMSAPNFWLDCLATFNVHKMAFEVKNTACGYVAIVYLCHHFTICLVCVIAVLDMLTFYKIRQIKKVGHVYSSTQKRGREVRFFFQAVAQGINFVLELILYFEISPYISNKWAVFALTTGSWIGVHTIDGIIVIIFNKRIWIRSTVITSGEPYSIPNRSRTNS</sequence>
<proteinExistence type="predicted"/>
<feature type="transmembrane region" description="Helical" evidence="1">
    <location>
        <begin position="224"/>
        <end position="243"/>
    </location>
</feature>
<comment type="caution">
    <text evidence="3">The sequence shown here is derived from an EMBL/GenBank/DDBJ whole genome shotgun (WGS) entry which is preliminary data.</text>
</comment>
<feature type="transmembrane region" description="Helical" evidence="1">
    <location>
        <begin position="131"/>
        <end position="150"/>
    </location>
</feature>
<dbReference type="Pfam" id="PF10328">
    <property type="entry name" value="7TM_GPCR_Srx"/>
    <property type="match status" value="1"/>
</dbReference>
<evidence type="ECO:0000313" key="4">
    <source>
        <dbReference type="Proteomes" id="UP000298663"/>
    </source>
</evidence>
<keyword evidence="4" id="KW-1185">Reference proteome</keyword>
<dbReference type="InterPro" id="IPR019430">
    <property type="entry name" value="7TM_GPCR_serpentine_rcpt_Srx"/>
</dbReference>
<evidence type="ECO:0000259" key="2">
    <source>
        <dbReference type="Pfam" id="PF10328"/>
    </source>
</evidence>
<feature type="domain" description="7TM GPCR serpentine receptor class x (Srx)" evidence="2">
    <location>
        <begin position="21"/>
        <end position="278"/>
    </location>
</feature>
<keyword evidence="1" id="KW-0812">Transmembrane</keyword>
<dbReference type="Gene3D" id="1.20.1070.10">
    <property type="entry name" value="Rhodopsin 7-helix transmembrane proteins"/>
    <property type="match status" value="1"/>
</dbReference>
<dbReference type="OrthoDB" id="5829222at2759"/>
<organism evidence="3 4">
    <name type="scientific">Steinernema carpocapsae</name>
    <name type="common">Entomopathogenic nematode</name>
    <dbReference type="NCBI Taxonomy" id="34508"/>
    <lineage>
        <taxon>Eukaryota</taxon>
        <taxon>Metazoa</taxon>
        <taxon>Ecdysozoa</taxon>
        <taxon>Nematoda</taxon>
        <taxon>Chromadorea</taxon>
        <taxon>Rhabditida</taxon>
        <taxon>Tylenchina</taxon>
        <taxon>Panagrolaimomorpha</taxon>
        <taxon>Strongyloidoidea</taxon>
        <taxon>Steinernematidae</taxon>
        <taxon>Steinernema</taxon>
    </lineage>
</organism>
<reference evidence="3 4" key="1">
    <citation type="journal article" date="2015" name="Genome Biol.">
        <title>Comparative genomics of Steinernema reveals deeply conserved gene regulatory networks.</title>
        <authorList>
            <person name="Dillman A.R."/>
            <person name="Macchietto M."/>
            <person name="Porter C.F."/>
            <person name="Rogers A."/>
            <person name="Williams B."/>
            <person name="Antoshechkin I."/>
            <person name="Lee M.M."/>
            <person name="Goodwin Z."/>
            <person name="Lu X."/>
            <person name="Lewis E.E."/>
            <person name="Goodrich-Blair H."/>
            <person name="Stock S.P."/>
            <person name="Adams B.J."/>
            <person name="Sternberg P.W."/>
            <person name="Mortazavi A."/>
        </authorList>
    </citation>
    <scope>NUCLEOTIDE SEQUENCE [LARGE SCALE GENOMIC DNA]</scope>
    <source>
        <strain evidence="3 4">ALL</strain>
    </source>
</reference>
<feature type="transmembrane region" description="Helical" evidence="1">
    <location>
        <begin position="170"/>
        <end position="197"/>
    </location>
</feature>
<feature type="transmembrane region" description="Helical" evidence="1">
    <location>
        <begin position="95"/>
        <end position="119"/>
    </location>
</feature>
<dbReference type="Proteomes" id="UP000298663">
    <property type="component" value="Unassembled WGS sequence"/>
</dbReference>
<protein>
    <recommendedName>
        <fullName evidence="2">7TM GPCR serpentine receptor class x (Srx) domain-containing protein</fullName>
    </recommendedName>
</protein>
<feature type="transmembrane region" description="Helical" evidence="1">
    <location>
        <begin position="12"/>
        <end position="34"/>
    </location>
</feature>
<dbReference type="SUPFAM" id="SSF81321">
    <property type="entry name" value="Family A G protein-coupled receptor-like"/>
    <property type="match status" value="1"/>
</dbReference>
<dbReference type="PANTHER" id="PTHR23017:SF3">
    <property type="entry name" value="G-PROTEIN COUPLED RECEPTORS FAMILY 1 PROFILE DOMAIN-CONTAINING PROTEIN"/>
    <property type="match status" value="1"/>
</dbReference>
<keyword evidence="1" id="KW-1133">Transmembrane helix</keyword>
<accession>A0A4U5N1K3</accession>
<keyword evidence="1" id="KW-0472">Membrane</keyword>
<gene>
    <name evidence="3" type="ORF">L596_017289</name>
</gene>
<reference evidence="3 4" key="2">
    <citation type="journal article" date="2019" name="G3 (Bethesda)">
        <title>Hybrid Assembly of the Genome of the Entomopathogenic Nematode Steinernema carpocapsae Identifies the X-Chromosome.</title>
        <authorList>
            <person name="Serra L."/>
            <person name="Macchietto M."/>
            <person name="Macias-Munoz A."/>
            <person name="McGill C.J."/>
            <person name="Rodriguez I.M."/>
            <person name="Rodriguez B."/>
            <person name="Murad R."/>
            <person name="Mortazavi A."/>
        </authorList>
    </citation>
    <scope>NUCLEOTIDE SEQUENCE [LARGE SCALE GENOMIC DNA]</scope>
    <source>
        <strain evidence="3 4">ALL</strain>
    </source>
</reference>